<protein>
    <submittedName>
        <fullName evidence="7">Uncharacterized protein</fullName>
    </submittedName>
</protein>
<evidence type="ECO:0000313" key="8">
    <source>
        <dbReference type="Proteomes" id="UP000596742"/>
    </source>
</evidence>
<feature type="domain" description="IF rod" evidence="6">
    <location>
        <begin position="81"/>
        <end position="434"/>
    </location>
</feature>
<evidence type="ECO:0000256" key="4">
    <source>
        <dbReference type="SAM" id="Coils"/>
    </source>
</evidence>
<keyword evidence="1 3" id="KW-0403">Intermediate filament</keyword>
<dbReference type="PROSITE" id="PS51841">
    <property type="entry name" value="LTD"/>
    <property type="match status" value="1"/>
</dbReference>
<dbReference type="InterPro" id="IPR001322">
    <property type="entry name" value="Lamin_tail_dom"/>
</dbReference>
<dbReference type="SUPFAM" id="SSF64593">
    <property type="entry name" value="Intermediate filament protein, coiled coil region"/>
    <property type="match status" value="2"/>
</dbReference>
<feature type="coiled-coil region" evidence="4">
    <location>
        <begin position="99"/>
        <end position="253"/>
    </location>
</feature>
<dbReference type="Gene3D" id="1.20.5.1160">
    <property type="entry name" value="Vasodilator-stimulated phosphoprotein"/>
    <property type="match status" value="1"/>
</dbReference>
<dbReference type="InterPro" id="IPR018039">
    <property type="entry name" value="IF_conserved"/>
</dbReference>
<dbReference type="PROSITE" id="PS00226">
    <property type="entry name" value="IF_ROD_1"/>
    <property type="match status" value="1"/>
</dbReference>
<evidence type="ECO:0000256" key="2">
    <source>
        <dbReference type="ARBA" id="ARBA00023054"/>
    </source>
</evidence>
<dbReference type="Gene3D" id="2.60.40.1260">
    <property type="entry name" value="Lamin Tail domain"/>
    <property type="match status" value="1"/>
</dbReference>
<dbReference type="GO" id="GO:0005200">
    <property type="term" value="F:structural constituent of cytoskeleton"/>
    <property type="evidence" value="ECO:0007669"/>
    <property type="project" value="TreeGrafter"/>
</dbReference>
<comment type="similarity">
    <text evidence="3">Belongs to the intermediate filament family.</text>
</comment>
<dbReference type="InterPro" id="IPR036415">
    <property type="entry name" value="Lamin_tail_dom_sf"/>
</dbReference>
<accession>A0A8B6HIW0</accession>
<dbReference type="GO" id="GO:0005882">
    <property type="term" value="C:intermediate filament"/>
    <property type="evidence" value="ECO:0007669"/>
    <property type="project" value="UniProtKB-KW"/>
</dbReference>
<reference evidence="7" key="1">
    <citation type="submission" date="2018-11" db="EMBL/GenBank/DDBJ databases">
        <authorList>
            <person name="Alioto T."/>
            <person name="Alioto T."/>
        </authorList>
    </citation>
    <scope>NUCLEOTIDE SEQUENCE</scope>
</reference>
<keyword evidence="8" id="KW-1185">Reference proteome</keyword>
<dbReference type="EMBL" id="UYJE01010075">
    <property type="protein sequence ID" value="VDI79443.1"/>
    <property type="molecule type" value="Genomic_DNA"/>
</dbReference>
<dbReference type="OrthoDB" id="2441647at2759"/>
<dbReference type="GO" id="GO:0090435">
    <property type="term" value="P:protein localization to nuclear envelope"/>
    <property type="evidence" value="ECO:0007669"/>
    <property type="project" value="TreeGrafter"/>
</dbReference>
<keyword evidence="2 4" id="KW-0175">Coiled coil</keyword>
<sequence>MSQEKVEIRRNIKTAPTIGTRSTVINRTSHGGGSIMPGGGSRSVSMRMSMGGNSAPSFAQGAVSSMSHKNVANVLDTRAKEKTEMNVLNERFASYIEKVRFVEAQNKALLAEIDRLKKQKNFDASEIKELYEQEIADSRKIIDDLSDEKAKFDATLVSLQDQLEDERRDRINAEKTVDDLSNKIDRLNDQLGNNEGELANLRLRIETLEDENARLKKDKRTLQDDIGRIRADLDEETCKRIQAEMKLQTAEEDCKFQINIYEAEIAELKAMLDRDRSIEMKDIWKGEISKAINELNAQYATEVDRIQAEMQKNYEMQMNEMRAGLNRDNMETMSAREESKKVKGKLNELQPLISQLQAENAMLKSRLDGLQAQYDDECREHESDVQRLQSSIERLQMEMDTVLQELQILQDAKLSLELEIAAYRKLLEAEETNMRRVVEHSSGSRSGGAQLLSDMIVSKGGSGDSQKSTLSESSNKILVQRTCRGDISIENAQPDGSCVTLKNSSKKKSTSGGKDIVSVSLKGWSLKKTVNGTTKHTYTFSDISLLKGKEIKLFSKGAAELAKDSDIVCDIFSWGLSGTFTLNDDKGVEKATLTIKTAA</sequence>
<dbReference type="GO" id="GO:0005652">
    <property type="term" value="C:nuclear lamina"/>
    <property type="evidence" value="ECO:0007669"/>
    <property type="project" value="TreeGrafter"/>
</dbReference>
<dbReference type="PROSITE" id="PS51842">
    <property type="entry name" value="IF_ROD_2"/>
    <property type="match status" value="1"/>
</dbReference>
<evidence type="ECO:0000313" key="7">
    <source>
        <dbReference type="EMBL" id="VDI79443.1"/>
    </source>
</evidence>
<dbReference type="GO" id="GO:0051664">
    <property type="term" value="P:nuclear pore localization"/>
    <property type="evidence" value="ECO:0007669"/>
    <property type="project" value="TreeGrafter"/>
</dbReference>
<proteinExistence type="inferred from homology"/>
<dbReference type="Gene3D" id="1.20.5.170">
    <property type="match status" value="1"/>
</dbReference>
<dbReference type="Pfam" id="PF00038">
    <property type="entry name" value="Filament"/>
    <property type="match status" value="2"/>
</dbReference>
<evidence type="ECO:0000259" key="5">
    <source>
        <dbReference type="PROSITE" id="PS51841"/>
    </source>
</evidence>
<feature type="coiled-coil region" evidence="4">
    <location>
        <begin position="353"/>
        <end position="433"/>
    </location>
</feature>
<dbReference type="GO" id="GO:0031507">
    <property type="term" value="P:heterochromatin formation"/>
    <property type="evidence" value="ECO:0007669"/>
    <property type="project" value="TreeGrafter"/>
</dbReference>
<evidence type="ECO:0000259" key="6">
    <source>
        <dbReference type="PROSITE" id="PS51842"/>
    </source>
</evidence>
<evidence type="ECO:0000256" key="3">
    <source>
        <dbReference type="RuleBase" id="RU000685"/>
    </source>
</evidence>
<evidence type="ECO:0000256" key="1">
    <source>
        <dbReference type="ARBA" id="ARBA00022754"/>
    </source>
</evidence>
<dbReference type="SMART" id="SM01391">
    <property type="entry name" value="Filament"/>
    <property type="match status" value="1"/>
</dbReference>
<feature type="domain" description="LTD" evidence="5">
    <location>
        <begin position="475"/>
        <end position="597"/>
    </location>
</feature>
<comment type="caution">
    <text evidence="7">The sequence shown here is derived from an EMBL/GenBank/DDBJ whole genome shotgun (WGS) entry which is preliminary data.</text>
</comment>
<dbReference type="PANTHER" id="PTHR45721:SF12">
    <property type="entry name" value="INTERMEDIATE FILAMENT PROTEIN IFA-1"/>
    <property type="match status" value="1"/>
</dbReference>
<dbReference type="PANTHER" id="PTHR45721">
    <property type="entry name" value="LAMIN DM0-RELATED"/>
    <property type="match status" value="1"/>
</dbReference>
<organism evidence="7 8">
    <name type="scientific">Mytilus galloprovincialis</name>
    <name type="common">Mediterranean mussel</name>
    <dbReference type="NCBI Taxonomy" id="29158"/>
    <lineage>
        <taxon>Eukaryota</taxon>
        <taxon>Metazoa</taxon>
        <taxon>Spiralia</taxon>
        <taxon>Lophotrochozoa</taxon>
        <taxon>Mollusca</taxon>
        <taxon>Bivalvia</taxon>
        <taxon>Autobranchia</taxon>
        <taxon>Pteriomorphia</taxon>
        <taxon>Mytilida</taxon>
        <taxon>Mytiloidea</taxon>
        <taxon>Mytilidae</taxon>
        <taxon>Mytilinae</taxon>
        <taxon>Mytilus</taxon>
    </lineage>
</organism>
<dbReference type="GO" id="GO:0007097">
    <property type="term" value="P:nuclear migration"/>
    <property type="evidence" value="ECO:0007669"/>
    <property type="project" value="TreeGrafter"/>
</dbReference>
<dbReference type="InterPro" id="IPR039008">
    <property type="entry name" value="IF_rod_dom"/>
</dbReference>
<dbReference type="GO" id="GO:0006998">
    <property type="term" value="P:nuclear envelope organization"/>
    <property type="evidence" value="ECO:0007669"/>
    <property type="project" value="TreeGrafter"/>
</dbReference>
<dbReference type="SUPFAM" id="SSF74853">
    <property type="entry name" value="Lamin A/C globular tail domain"/>
    <property type="match status" value="1"/>
</dbReference>
<name>A0A8B6HIW0_MYTGA</name>
<dbReference type="Proteomes" id="UP000596742">
    <property type="component" value="Unassembled WGS sequence"/>
</dbReference>
<gene>
    <name evidence="7" type="ORF">MGAL_10B077567</name>
</gene>
<dbReference type="AlphaFoldDB" id="A0A8B6HIW0"/>